<proteinExistence type="predicted"/>
<dbReference type="EMBL" id="JACVVK020000628">
    <property type="protein sequence ID" value="KAK7462012.1"/>
    <property type="molecule type" value="Genomic_DNA"/>
</dbReference>
<comment type="caution">
    <text evidence="1">The sequence shown here is derived from an EMBL/GenBank/DDBJ whole genome shotgun (WGS) entry which is preliminary data.</text>
</comment>
<dbReference type="Proteomes" id="UP001519460">
    <property type="component" value="Unassembled WGS sequence"/>
</dbReference>
<sequence>MTQASVCVKSMEEAVGRVIEGASGVTKKETLQTLCLDVIKGNNLTQCYLEATGGCAPQSAESPTSTMAAWERVMQDLYQMCDGACPNFLERTINITQCTSLIRFDELYDNSYTSFCKSLNASLQCSRDVSGECPLFSQLFYDLLPRGIDQTADTICTANCGNFDEALSQLEKCKSHVANLPDDLDAACSAYREFRTCLHSSDVPLTCPMFGALMDVLYPQHIFGLYEEQCNITGTEDTDACGTRGVARLDHCLRIFSLAWPASTDTPVLTQDQCSDFQSALRCLDNSGYNDCPNLQQYFAERMDSKQKHREILERGCADMNDGINAESSAAESGRRATLLSSLATLTLAAMTTKFKLSLS</sequence>
<keyword evidence="2" id="KW-1185">Reference proteome</keyword>
<dbReference type="AlphaFoldDB" id="A0ABD0J5A0"/>
<reference evidence="1 2" key="1">
    <citation type="journal article" date="2023" name="Sci. Data">
        <title>Genome assembly of the Korean intertidal mud-creeper Batillaria attramentaria.</title>
        <authorList>
            <person name="Patra A.K."/>
            <person name="Ho P.T."/>
            <person name="Jun S."/>
            <person name="Lee S.J."/>
            <person name="Kim Y."/>
            <person name="Won Y.J."/>
        </authorList>
    </citation>
    <scope>NUCLEOTIDE SEQUENCE [LARGE SCALE GENOMIC DNA]</scope>
    <source>
        <strain evidence="1">Wonlab-2016</strain>
    </source>
</reference>
<evidence type="ECO:0000313" key="2">
    <source>
        <dbReference type="Proteomes" id="UP001519460"/>
    </source>
</evidence>
<evidence type="ECO:0000313" key="1">
    <source>
        <dbReference type="EMBL" id="KAK7462012.1"/>
    </source>
</evidence>
<organism evidence="1 2">
    <name type="scientific">Batillaria attramentaria</name>
    <dbReference type="NCBI Taxonomy" id="370345"/>
    <lineage>
        <taxon>Eukaryota</taxon>
        <taxon>Metazoa</taxon>
        <taxon>Spiralia</taxon>
        <taxon>Lophotrochozoa</taxon>
        <taxon>Mollusca</taxon>
        <taxon>Gastropoda</taxon>
        <taxon>Caenogastropoda</taxon>
        <taxon>Sorbeoconcha</taxon>
        <taxon>Cerithioidea</taxon>
        <taxon>Batillariidae</taxon>
        <taxon>Batillaria</taxon>
    </lineage>
</organism>
<gene>
    <name evidence="1" type="ORF">BaRGS_00038569</name>
</gene>
<accession>A0ABD0J5A0</accession>
<protein>
    <submittedName>
        <fullName evidence="1">Uncharacterized protein</fullName>
    </submittedName>
</protein>
<name>A0ABD0J5A0_9CAEN</name>